<dbReference type="EMBL" id="ADKX01000022">
    <property type="protein sequence ID" value="EFW05546.1"/>
    <property type="molecule type" value="Genomic_DNA"/>
</dbReference>
<sequence length="273" mass="30846">MKYQLIACDLDETLLNSQHTICQRNIDLIQKAKEIGVKFVPATGRLYTAVEDVLEMLGLANQTDEYVLSANGGIISENKNHRLLKCEKLTFQKAKELFEFGVDKDVCIQMHTLEGVYLYHLNDDERKRVDGQKFKYTVLEEDNIDFMKDFHIIKVLYQSTDIPYLEALEKQMIAIFDKQISASYSSGRYLEMNKIGVNKGQGLIDLAEILQIPIEATIAVGDHYNDLDMLKVAGLSVAAGNAIDDIKAVCDYTTQANHNEGVVAELIEKFILE</sequence>
<dbReference type="PANTHER" id="PTHR10000">
    <property type="entry name" value="PHOSPHOSERINE PHOSPHATASE"/>
    <property type="match status" value="1"/>
</dbReference>
<dbReference type="InterPro" id="IPR006379">
    <property type="entry name" value="HAD-SF_hydro_IIB"/>
</dbReference>
<dbReference type="Gene3D" id="3.30.1240.10">
    <property type="match status" value="1"/>
</dbReference>
<dbReference type="OrthoDB" id="9781413at2"/>
<dbReference type="STRING" id="100884.GCA_000269565_03033"/>
<dbReference type="InterPro" id="IPR000150">
    <property type="entry name" value="Cof"/>
</dbReference>
<dbReference type="GO" id="GO:0005829">
    <property type="term" value="C:cytosol"/>
    <property type="evidence" value="ECO:0007669"/>
    <property type="project" value="TreeGrafter"/>
</dbReference>
<dbReference type="AlphaFoldDB" id="E7G8V3"/>
<comment type="caution">
    <text evidence="1">The sequence shown here is derived from an EMBL/GenBank/DDBJ whole genome shotgun (WGS) entry which is preliminary data.</text>
</comment>
<reference evidence="1 2" key="1">
    <citation type="submission" date="2010-12" db="EMBL/GenBank/DDBJ databases">
        <title>The Genome Sequence of Coprobacillus sp. strain 29_1.</title>
        <authorList>
            <consortium name="The Broad Institute Genome Sequencing Platform"/>
            <person name="Earl A."/>
            <person name="Ward D."/>
            <person name="Feldgarden M."/>
            <person name="Gevers D."/>
            <person name="Daigneault M."/>
            <person name="Sibley C.D."/>
            <person name="White A."/>
            <person name="Strauss J."/>
            <person name="Allen-Vercoe E."/>
            <person name="Young S.K."/>
            <person name="Zeng Q."/>
            <person name="Gargeya S."/>
            <person name="Fitzgerald M."/>
            <person name="Haas B."/>
            <person name="Abouelleil A."/>
            <person name="Alvarado L."/>
            <person name="Arachchi H.M."/>
            <person name="Berlin A."/>
            <person name="Brown A."/>
            <person name="Chapman S.B."/>
            <person name="Chen Z."/>
            <person name="Dunbar C."/>
            <person name="Freedman E."/>
            <person name="Gearin G."/>
            <person name="Gellesch M."/>
            <person name="Goldberg J."/>
            <person name="Griggs A."/>
            <person name="Gujja S."/>
            <person name="Heilman E."/>
            <person name="Heiman D."/>
            <person name="Howarth C."/>
            <person name="Larson L."/>
            <person name="Lui A."/>
            <person name="MacDonald P.J.P."/>
            <person name="Mehta T."/>
            <person name="Montmayeur A."/>
            <person name="Murphy C."/>
            <person name="Neiman D."/>
            <person name="Pearson M."/>
            <person name="Priest M."/>
            <person name="Roberts A."/>
            <person name="Saif S."/>
            <person name="Shea T."/>
            <person name="Shenoy N."/>
            <person name="Sisk P."/>
            <person name="Stolte C."/>
            <person name="Sykes S."/>
            <person name="White J."/>
            <person name="Yandava C."/>
            <person name="Nusbaum C."/>
            <person name="Birren B."/>
        </authorList>
    </citation>
    <scope>NUCLEOTIDE SEQUENCE [LARGE SCALE GENOMIC DNA]</scope>
    <source>
        <strain evidence="1 2">29_1</strain>
    </source>
</reference>
<dbReference type="GO" id="GO:0016791">
    <property type="term" value="F:phosphatase activity"/>
    <property type="evidence" value="ECO:0007669"/>
    <property type="project" value="TreeGrafter"/>
</dbReference>
<dbReference type="PANTHER" id="PTHR10000:SF8">
    <property type="entry name" value="HAD SUPERFAMILY HYDROLASE-LIKE, TYPE 3"/>
    <property type="match status" value="1"/>
</dbReference>
<dbReference type="SFLD" id="SFLDS00003">
    <property type="entry name" value="Haloacid_Dehalogenase"/>
    <property type="match status" value="1"/>
</dbReference>
<dbReference type="HOGENOM" id="CLU_044146_0_3_9"/>
<dbReference type="InterPro" id="IPR036412">
    <property type="entry name" value="HAD-like_sf"/>
</dbReference>
<dbReference type="GeneID" id="78230831"/>
<accession>E7G8V3</accession>
<dbReference type="Proteomes" id="UP000003157">
    <property type="component" value="Unassembled WGS sequence"/>
</dbReference>
<dbReference type="InterPro" id="IPR023214">
    <property type="entry name" value="HAD_sf"/>
</dbReference>
<dbReference type="NCBIfam" id="TIGR00099">
    <property type="entry name" value="Cof-subfamily"/>
    <property type="match status" value="1"/>
</dbReference>
<protein>
    <submittedName>
        <fullName evidence="1">Hydrolase</fullName>
    </submittedName>
</protein>
<dbReference type="eggNOG" id="COG0561">
    <property type="taxonomic scope" value="Bacteria"/>
</dbReference>
<evidence type="ECO:0000313" key="2">
    <source>
        <dbReference type="Proteomes" id="UP000003157"/>
    </source>
</evidence>
<evidence type="ECO:0000313" key="1">
    <source>
        <dbReference type="EMBL" id="EFW05546.1"/>
    </source>
</evidence>
<dbReference type="RefSeq" id="WP_008788307.1">
    <property type="nucleotide sequence ID" value="NZ_AKCB01000002.1"/>
</dbReference>
<gene>
    <name evidence="1" type="ORF">HMPREF9488_01191</name>
</gene>
<dbReference type="CDD" id="cd07516">
    <property type="entry name" value="HAD_Pase"/>
    <property type="match status" value="1"/>
</dbReference>
<dbReference type="Pfam" id="PF08282">
    <property type="entry name" value="Hydrolase_3"/>
    <property type="match status" value="1"/>
</dbReference>
<dbReference type="SFLD" id="SFLDG01140">
    <property type="entry name" value="C2.B:_Phosphomannomutase_and_P"/>
    <property type="match status" value="1"/>
</dbReference>
<keyword evidence="1" id="KW-0378">Hydrolase</keyword>
<organism evidence="1 2">
    <name type="scientific">Coprobacillus cateniformis</name>
    <dbReference type="NCBI Taxonomy" id="100884"/>
    <lineage>
        <taxon>Bacteria</taxon>
        <taxon>Bacillati</taxon>
        <taxon>Bacillota</taxon>
        <taxon>Erysipelotrichia</taxon>
        <taxon>Erysipelotrichales</taxon>
        <taxon>Coprobacillaceae</taxon>
        <taxon>Coprobacillus</taxon>
    </lineage>
</organism>
<name>E7G8V3_9FIRM</name>
<proteinExistence type="predicted"/>
<dbReference type="NCBIfam" id="TIGR01484">
    <property type="entry name" value="HAD-SF-IIB"/>
    <property type="match status" value="1"/>
</dbReference>
<dbReference type="SUPFAM" id="SSF56784">
    <property type="entry name" value="HAD-like"/>
    <property type="match status" value="1"/>
</dbReference>
<keyword evidence="2" id="KW-1185">Reference proteome</keyword>
<dbReference type="Gene3D" id="3.40.50.1000">
    <property type="entry name" value="HAD superfamily/HAD-like"/>
    <property type="match status" value="1"/>
</dbReference>
<dbReference type="GO" id="GO:0000287">
    <property type="term" value="F:magnesium ion binding"/>
    <property type="evidence" value="ECO:0007669"/>
    <property type="project" value="TreeGrafter"/>
</dbReference>